<dbReference type="AlphaFoldDB" id="A0A2N5TY94"/>
<name>A0A2N5TY94_9BASI</name>
<evidence type="ECO:0000256" key="1">
    <source>
        <dbReference type="SAM" id="MobiDB-lite"/>
    </source>
</evidence>
<feature type="chain" id="PRO_5014963442" evidence="2">
    <location>
        <begin position="21"/>
        <end position="145"/>
    </location>
</feature>
<gene>
    <name evidence="3" type="ORF">PCASD_19166</name>
</gene>
<organism evidence="3 4">
    <name type="scientific">Puccinia coronata f. sp. avenae</name>
    <dbReference type="NCBI Taxonomy" id="200324"/>
    <lineage>
        <taxon>Eukaryota</taxon>
        <taxon>Fungi</taxon>
        <taxon>Dikarya</taxon>
        <taxon>Basidiomycota</taxon>
        <taxon>Pucciniomycotina</taxon>
        <taxon>Pucciniomycetes</taxon>
        <taxon>Pucciniales</taxon>
        <taxon>Pucciniaceae</taxon>
        <taxon>Puccinia</taxon>
    </lineage>
</organism>
<evidence type="ECO:0000313" key="3">
    <source>
        <dbReference type="EMBL" id="PLW30476.1"/>
    </source>
</evidence>
<feature type="compositionally biased region" description="Polar residues" evidence="1">
    <location>
        <begin position="117"/>
        <end position="126"/>
    </location>
</feature>
<evidence type="ECO:0000256" key="2">
    <source>
        <dbReference type="SAM" id="SignalP"/>
    </source>
</evidence>
<feature type="region of interest" description="Disordered" evidence="1">
    <location>
        <begin position="112"/>
        <end position="145"/>
    </location>
</feature>
<comment type="caution">
    <text evidence="3">The sequence shown here is derived from an EMBL/GenBank/DDBJ whole genome shotgun (WGS) entry which is preliminary data.</text>
</comment>
<evidence type="ECO:0000313" key="4">
    <source>
        <dbReference type="Proteomes" id="UP000235392"/>
    </source>
</evidence>
<dbReference type="Proteomes" id="UP000235392">
    <property type="component" value="Unassembled WGS sequence"/>
</dbReference>
<sequence length="145" mass="16129">MQSTLVITFLWLWYGLSVSGLLDDHSKLEITARRVLHVVHPELKEKFLSRKTKDESIKELTKYSKIKPGDALYGFRELLVDASSPSNHGGKQDIGDTWERYVVAAVPEAFDKEPLSKASQPSSSTVGEEGIGSRDSYPDGNLSTF</sequence>
<accession>A0A2N5TY94</accession>
<protein>
    <submittedName>
        <fullName evidence="3">Uncharacterized protein</fullName>
    </submittedName>
</protein>
<keyword evidence="2" id="KW-0732">Signal</keyword>
<feature type="signal peptide" evidence="2">
    <location>
        <begin position="1"/>
        <end position="20"/>
    </location>
</feature>
<reference evidence="3 4" key="1">
    <citation type="submission" date="2017-11" db="EMBL/GenBank/DDBJ databases">
        <title>De novo assembly and phasing of dikaryotic genomes from two isolates of Puccinia coronata f. sp. avenae, the causal agent of oat crown rust.</title>
        <authorList>
            <person name="Miller M.E."/>
            <person name="Zhang Y."/>
            <person name="Omidvar V."/>
            <person name="Sperschneider J."/>
            <person name="Schwessinger B."/>
            <person name="Raley C."/>
            <person name="Palmer J.M."/>
            <person name="Garnica D."/>
            <person name="Upadhyaya N."/>
            <person name="Rathjen J."/>
            <person name="Taylor J.M."/>
            <person name="Park R.F."/>
            <person name="Dodds P.N."/>
            <person name="Hirsch C.D."/>
            <person name="Kianian S.F."/>
            <person name="Figueroa M."/>
        </authorList>
    </citation>
    <scope>NUCLEOTIDE SEQUENCE [LARGE SCALE GENOMIC DNA]</scope>
    <source>
        <strain evidence="3">12SD80</strain>
    </source>
</reference>
<proteinExistence type="predicted"/>
<dbReference type="EMBL" id="PGCI01000298">
    <property type="protein sequence ID" value="PLW30476.1"/>
    <property type="molecule type" value="Genomic_DNA"/>
</dbReference>